<accession>A0AAW1QXS8</accession>
<keyword evidence="2" id="KW-0436">Ligase</keyword>
<dbReference type="GO" id="GO:0004077">
    <property type="term" value="F:biotin--[biotin carboxyl-carrier protein] ligase activity"/>
    <property type="evidence" value="ECO:0007669"/>
    <property type="project" value="InterPro"/>
</dbReference>
<evidence type="ECO:0000256" key="2">
    <source>
        <dbReference type="ARBA" id="ARBA00022598"/>
    </source>
</evidence>
<proteinExistence type="inferred from homology"/>
<dbReference type="PROSITE" id="PS51733">
    <property type="entry name" value="BPL_LPL_CATALYTIC"/>
    <property type="match status" value="1"/>
</dbReference>
<dbReference type="Gene3D" id="3.30.930.10">
    <property type="entry name" value="Bira Bifunctional Protein, Domain 2"/>
    <property type="match status" value="1"/>
</dbReference>
<gene>
    <name evidence="4" type="ORF">WJX74_005389</name>
</gene>
<evidence type="ECO:0000313" key="4">
    <source>
        <dbReference type="EMBL" id="KAK9826011.1"/>
    </source>
</evidence>
<dbReference type="PANTHER" id="PTHR12835:SF5">
    <property type="entry name" value="BIOTIN--PROTEIN LIGASE"/>
    <property type="match status" value="1"/>
</dbReference>
<comment type="similarity">
    <text evidence="1">Belongs to the biotin--protein ligase family.</text>
</comment>
<dbReference type="PANTHER" id="PTHR12835">
    <property type="entry name" value="BIOTIN PROTEIN LIGASE"/>
    <property type="match status" value="1"/>
</dbReference>
<dbReference type="SUPFAM" id="SSF55681">
    <property type="entry name" value="Class II aaRS and biotin synthetases"/>
    <property type="match status" value="1"/>
</dbReference>
<evidence type="ECO:0000256" key="1">
    <source>
        <dbReference type="ARBA" id="ARBA00009934"/>
    </source>
</evidence>
<feature type="domain" description="BPL/LPL catalytic" evidence="3">
    <location>
        <begin position="74"/>
        <end position="272"/>
    </location>
</feature>
<dbReference type="NCBIfam" id="TIGR00121">
    <property type="entry name" value="birA_ligase"/>
    <property type="match status" value="1"/>
</dbReference>
<dbReference type="Proteomes" id="UP001438707">
    <property type="component" value="Unassembled WGS sequence"/>
</dbReference>
<dbReference type="InterPro" id="IPR004143">
    <property type="entry name" value="BPL_LPL_catalytic"/>
</dbReference>
<organism evidence="4 5">
    <name type="scientific">Apatococcus lobatus</name>
    <dbReference type="NCBI Taxonomy" id="904363"/>
    <lineage>
        <taxon>Eukaryota</taxon>
        <taxon>Viridiplantae</taxon>
        <taxon>Chlorophyta</taxon>
        <taxon>core chlorophytes</taxon>
        <taxon>Trebouxiophyceae</taxon>
        <taxon>Chlorellales</taxon>
        <taxon>Chlorellaceae</taxon>
        <taxon>Apatococcus</taxon>
    </lineage>
</organism>
<evidence type="ECO:0000259" key="3">
    <source>
        <dbReference type="PROSITE" id="PS51733"/>
    </source>
</evidence>
<dbReference type="GO" id="GO:0005737">
    <property type="term" value="C:cytoplasm"/>
    <property type="evidence" value="ECO:0007669"/>
    <property type="project" value="TreeGrafter"/>
</dbReference>
<reference evidence="4 5" key="1">
    <citation type="journal article" date="2024" name="Nat. Commun.">
        <title>Phylogenomics reveals the evolutionary origins of lichenization in chlorophyte algae.</title>
        <authorList>
            <person name="Puginier C."/>
            <person name="Libourel C."/>
            <person name="Otte J."/>
            <person name="Skaloud P."/>
            <person name="Haon M."/>
            <person name="Grisel S."/>
            <person name="Petersen M."/>
            <person name="Berrin J.G."/>
            <person name="Delaux P.M."/>
            <person name="Dal Grande F."/>
            <person name="Keller J."/>
        </authorList>
    </citation>
    <scope>NUCLEOTIDE SEQUENCE [LARGE SCALE GENOMIC DNA]</scope>
    <source>
        <strain evidence="4 5">SAG 2145</strain>
    </source>
</reference>
<evidence type="ECO:0000313" key="5">
    <source>
        <dbReference type="Proteomes" id="UP001438707"/>
    </source>
</evidence>
<sequence length="353" mass="38096">MKRPLIGKPAGFSRQIARAMQQAISLTVHTARPDQAESVQSSLGTEVRLQKPDQLKLRLVYGAAEHSEATFKAAVYLEQLPTSTLGQVVLVAADLPSTQNPMQELAKVLPDGTVCIADRQTAGRGRGGNKWESPAGCMLFSVNAKLTIEGRLMPFVQYTVCLAIVQAIQEAAVSRLQGATLDVRIKWPNDLMAEGLKLGGILCHSAYSNRQFVSTIGIGINLANRQPTTCVDSLIEAAHAKAGLSGNPRPVTREELLARILGHLEKLLQTLMEQGFSSLQPAYEAAWLHSGQKVTLEEDTVGGPAEQIQVTILGLAPNGYLLATDASGQRFELHPDGNSLDFMKGLVRRKLST</sequence>
<keyword evidence="5" id="KW-1185">Reference proteome</keyword>
<dbReference type="CDD" id="cd16442">
    <property type="entry name" value="BPL"/>
    <property type="match status" value="1"/>
</dbReference>
<name>A0AAW1QXS8_9CHLO</name>
<dbReference type="AlphaFoldDB" id="A0AAW1QXS8"/>
<protein>
    <recommendedName>
        <fullName evidence="3">BPL/LPL catalytic domain-containing protein</fullName>
    </recommendedName>
</protein>
<dbReference type="InterPro" id="IPR004408">
    <property type="entry name" value="Biotin_CoA_COase_ligase"/>
</dbReference>
<dbReference type="EMBL" id="JALJOS010000022">
    <property type="protein sequence ID" value="KAK9826011.1"/>
    <property type="molecule type" value="Genomic_DNA"/>
</dbReference>
<dbReference type="InterPro" id="IPR045864">
    <property type="entry name" value="aa-tRNA-synth_II/BPL/LPL"/>
</dbReference>
<comment type="caution">
    <text evidence="4">The sequence shown here is derived from an EMBL/GenBank/DDBJ whole genome shotgun (WGS) entry which is preliminary data.</text>
</comment>
<dbReference type="Pfam" id="PF03099">
    <property type="entry name" value="BPL_LplA_LipB"/>
    <property type="match status" value="1"/>
</dbReference>